<dbReference type="RefSeq" id="XP_028859248.1">
    <property type="nucleotide sequence ID" value="XM_029006444.1"/>
</dbReference>
<proteinExistence type="predicted"/>
<keyword evidence="1" id="KW-0812">Transmembrane</keyword>
<dbReference type="KEGG" id="pmal:PMUG01_00076200"/>
<accession>A0A1D3JHW6</accession>
<name>A0A1D3JHW6_PLAMA</name>
<evidence type="ECO:0000313" key="3">
    <source>
        <dbReference type="Proteomes" id="UP000219813"/>
    </source>
</evidence>
<dbReference type="EMBL" id="FLRL01000041">
    <property type="protein sequence ID" value="SBT86003.1"/>
    <property type="molecule type" value="Genomic_DNA"/>
</dbReference>
<keyword evidence="3" id="KW-1185">Reference proteome</keyword>
<sequence length="216" mass="25081">MKILGTSKKVKILENFDEEYELSTSGTSYVILSPIKDTYKNLYEIGCKLHNNYKKKGTLCILINDSVSDTEHCELLNEWLSEKKNHYIFNGSSCENNIKLWEIYIEELWKELKNDTGDSFLCDRKTTNYSCSISLELKTILSVSFTLLGAFLITFFLLYKFSPLGPRIHNCLNKNKRIIENIIPEESYELLEKSSENENLYSENGRISIGYYSVEK</sequence>
<dbReference type="Pfam" id="PF05795">
    <property type="entry name" value="Plasmodium_Vir"/>
    <property type="match status" value="1"/>
</dbReference>
<dbReference type="OrthoDB" id="381509at2759"/>
<organism evidence="2 3">
    <name type="scientific">Plasmodium malariae</name>
    <dbReference type="NCBI Taxonomy" id="5858"/>
    <lineage>
        <taxon>Eukaryota</taxon>
        <taxon>Sar</taxon>
        <taxon>Alveolata</taxon>
        <taxon>Apicomplexa</taxon>
        <taxon>Aconoidasida</taxon>
        <taxon>Haemosporida</taxon>
        <taxon>Plasmodiidae</taxon>
        <taxon>Plasmodium</taxon>
        <taxon>Plasmodium (Plasmodium)</taxon>
    </lineage>
</organism>
<protein>
    <submittedName>
        <fullName evidence="2">PIR protein</fullName>
    </submittedName>
</protein>
<feature type="transmembrane region" description="Helical" evidence="1">
    <location>
        <begin position="140"/>
        <end position="159"/>
    </location>
</feature>
<keyword evidence="1" id="KW-1133">Transmembrane helix</keyword>
<dbReference type="InterPro" id="IPR008780">
    <property type="entry name" value="Plasmodium_Vir"/>
</dbReference>
<dbReference type="VEuPathDB" id="PlasmoDB:PmUG01_00076200"/>
<dbReference type="AlphaFoldDB" id="A0A1D3JHW6"/>
<keyword evidence="1" id="KW-0472">Membrane</keyword>
<gene>
    <name evidence="2" type="primary">PmUG01_00076200</name>
    <name evidence="2" type="ORF">PMUG01_00076200</name>
</gene>
<dbReference type="GeneID" id="39866228"/>
<dbReference type="Proteomes" id="UP000219813">
    <property type="component" value="Unassembled WGS sequence"/>
</dbReference>
<reference evidence="2 3" key="1">
    <citation type="submission" date="2016-06" db="EMBL/GenBank/DDBJ databases">
        <authorList>
            <consortium name="Pathogen Informatics"/>
        </authorList>
    </citation>
    <scope>NUCLEOTIDE SEQUENCE [LARGE SCALE GENOMIC DNA]</scope>
</reference>
<evidence type="ECO:0000256" key="1">
    <source>
        <dbReference type="SAM" id="Phobius"/>
    </source>
</evidence>
<evidence type="ECO:0000313" key="2">
    <source>
        <dbReference type="EMBL" id="SBT86003.1"/>
    </source>
</evidence>